<evidence type="ECO:0000259" key="8">
    <source>
        <dbReference type="Pfam" id="PF12704"/>
    </source>
</evidence>
<dbReference type="InterPro" id="IPR003838">
    <property type="entry name" value="ABC3_permease_C"/>
</dbReference>
<keyword evidence="4 6" id="KW-1133">Transmembrane helix</keyword>
<feature type="transmembrane region" description="Helical" evidence="6">
    <location>
        <begin position="20"/>
        <end position="38"/>
    </location>
</feature>
<dbReference type="Proteomes" id="UP001230005">
    <property type="component" value="Unassembled WGS sequence"/>
</dbReference>
<evidence type="ECO:0000256" key="3">
    <source>
        <dbReference type="ARBA" id="ARBA00022692"/>
    </source>
</evidence>
<dbReference type="PANTHER" id="PTHR30572">
    <property type="entry name" value="MEMBRANE COMPONENT OF TRANSPORTER-RELATED"/>
    <property type="match status" value="1"/>
</dbReference>
<dbReference type="InterPro" id="IPR025857">
    <property type="entry name" value="MacB_PCD"/>
</dbReference>
<comment type="subcellular location">
    <subcellularLocation>
        <location evidence="1">Cell membrane</location>
        <topology evidence="1">Multi-pass membrane protein</topology>
    </subcellularLocation>
</comment>
<evidence type="ECO:0000256" key="2">
    <source>
        <dbReference type="ARBA" id="ARBA00022475"/>
    </source>
</evidence>
<protein>
    <submittedName>
        <fullName evidence="9">ABC transport system permease protein</fullName>
    </submittedName>
</protein>
<reference evidence="9 10" key="1">
    <citation type="submission" date="2023-07" db="EMBL/GenBank/DDBJ databases">
        <title>Genomic Encyclopedia of Type Strains, Phase IV (KMG-IV): sequencing the most valuable type-strain genomes for metagenomic binning, comparative biology and taxonomic classification.</title>
        <authorList>
            <person name="Goeker M."/>
        </authorList>
    </citation>
    <scope>NUCLEOTIDE SEQUENCE [LARGE SCALE GENOMIC DNA]</scope>
    <source>
        <strain evidence="9 10">DSM 9768</strain>
    </source>
</reference>
<keyword evidence="5 6" id="KW-0472">Membrane</keyword>
<feature type="transmembrane region" description="Helical" evidence="6">
    <location>
        <begin position="377"/>
        <end position="398"/>
    </location>
</feature>
<dbReference type="EMBL" id="JAUSUG010000013">
    <property type="protein sequence ID" value="MDQ0255966.1"/>
    <property type="molecule type" value="Genomic_DNA"/>
</dbReference>
<dbReference type="Pfam" id="PF02687">
    <property type="entry name" value="FtsX"/>
    <property type="match status" value="1"/>
</dbReference>
<feature type="domain" description="ABC3 transporter permease C-terminal" evidence="7">
    <location>
        <begin position="337"/>
        <end position="479"/>
    </location>
</feature>
<evidence type="ECO:0000256" key="6">
    <source>
        <dbReference type="SAM" id="Phobius"/>
    </source>
</evidence>
<proteinExistence type="predicted"/>
<evidence type="ECO:0000313" key="10">
    <source>
        <dbReference type="Proteomes" id="UP001230005"/>
    </source>
</evidence>
<evidence type="ECO:0000256" key="5">
    <source>
        <dbReference type="ARBA" id="ARBA00023136"/>
    </source>
</evidence>
<evidence type="ECO:0000256" key="1">
    <source>
        <dbReference type="ARBA" id="ARBA00004651"/>
    </source>
</evidence>
<sequence>MNFIKRGALNVTRRIGKSFILLFIIFILGNVIAGAISIQQATSNVERTIKERIGTAATLEIDYQKLDSMSEQEMMEVDWTPIGRDLIRQIGELSYVKYYDYSSSTWLGSDDIQSYEGGMEVHYGDSYNPRFQLKGINYARVLDFEEGRGQLVDGRVFTDDEIENGASVAIISKKLAEENNLHVGDTFALTNKVFDYSAGEEEEIASRDVVLEIIGLFEPQSVAENDGENSDRGMWDWMDIEYQNTVYVSNQVVREENQFHMEAYMAIDEEYAQMIENEEIHEHFSPIFILHSTDVAEAFAEEAMPLIPQLYTVRNVSDHFDNIAGPIKSMATLSGYVLIVSIVASVLIIGLVVLLFLRDRKRELGIYLSLGERRSRVVGQVLLEVMIVAIIGITLSLFTGNLLASGVSDTMMKSDTNQQYQDYYFYGGELHSNLTTDDVIESYQVHLNATYIMMFLVIGLLTILVSTVIPLIYIVRLNPKKILM</sequence>
<evidence type="ECO:0000313" key="9">
    <source>
        <dbReference type="EMBL" id="MDQ0255966.1"/>
    </source>
</evidence>
<dbReference type="Pfam" id="PF12704">
    <property type="entry name" value="MacB_PCD"/>
    <property type="match status" value="1"/>
</dbReference>
<dbReference type="InterPro" id="IPR050250">
    <property type="entry name" value="Macrolide_Exporter_MacB"/>
</dbReference>
<evidence type="ECO:0000259" key="7">
    <source>
        <dbReference type="Pfam" id="PF02687"/>
    </source>
</evidence>
<organism evidence="9 10">
    <name type="scientific">Evansella vedderi</name>
    <dbReference type="NCBI Taxonomy" id="38282"/>
    <lineage>
        <taxon>Bacteria</taxon>
        <taxon>Bacillati</taxon>
        <taxon>Bacillota</taxon>
        <taxon>Bacilli</taxon>
        <taxon>Bacillales</taxon>
        <taxon>Bacillaceae</taxon>
        <taxon>Evansella</taxon>
    </lineage>
</organism>
<feature type="transmembrane region" description="Helical" evidence="6">
    <location>
        <begin position="336"/>
        <end position="357"/>
    </location>
</feature>
<name>A0ABT9ZXK2_9BACI</name>
<evidence type="ECO:0000256" key="4">
    <source>
        <dbReference type="ARBA" id="ARBA00022989"/>
    </source>
</evidence>
<feature type="domain" description="MacB-like periplasmic core" evidence="8">
    <location>
        <begin position="43"/>
        <end position="229"/>
    </location>
</feature>
<dbReference type="PANTHER" id="PTHR30572:SF9">
    <property type="entry name" value="ABC TRANSPORTER PERMEASE PROTEIN"/>
    <property type="match status" value="1"/>
</dbReference>
<accession>A0ABT9ZXK2</accession>
<keyword evidence="3 6" id="KW-0812">Transmembrane</keyword>
<dbReference type="RefSeq" id="WP_307327270.1">
    <property type="nucleotide sequence ID" value="NZ_JAUSUG010000013.1"/>
</dbReference>
<feature type="transmembrane region" description="Helical" evidence="6">
    <location>
        <begin position="451"/>
        <end position="475"/>
    </location>
</feature>
<comment type="caution">
    <text evidence="9">The sequence shown here is derived from an EMBL/GenBank/DDBJ whole genome shotgun (WGS) entry which is preliminary data.</text>
</comment>
<keyword evidence="2" id="KW-1003">Cell membrane</keyword>
<keyword evidence="10" id="KW-1185">Reference proteome</keyword>
<gene>
    <name evidence="9" type="ORF">J2S74_003350</name>
</gene>